<reference evidence="9 10" key="1">
    <citation type="submission" date="2016-09" db="EMBL/GenBank/DDBJ databases">
        <title>Extensive genetic diversity and differential bi-allelic expression allows diatom success in the polar Southern Ocean.</title>
        <authorList>
            <consortium name="DOE Joint Genome Institute"/>
            <person name="Mock T."/>
            <person name="Otillar R.P."/>
            <person name="Strauss J."/>
            <person name="Dupont C."/>
            <person name="Frickenhaus S."/>
            <person name="Maumus F."/>
            <person name="Mcmullan M."/>
            <person name="Sanges R."/>
            <person name="Schmutz J."/>
            <person name="Toseland A."/>
            <person name="Valas R."/>
            <person name="Veluchamy A."/>
            <person name="Ward B.J."/>
            <person name="Allen A."/>
            <person name="Barry K."/>
            <person name="Falciatore A."/>
            <person name="Ferrante M."/>
            <person name="Fortunato A.E."/>
            <person name="Gloeckner G."/>
            <person name="Gruber A."/>
            <person name="Hipkin R."/>
            <person name="Janech M."/>
            <person name="Kroth P."/>
            <person name="Leese F."/>
            <person name="Lindquist E."/>
            <person name="Lyon B.R."/>
            <person name="Martin J."/>
            <person name="Mayer C."/>
            <person name="Parker M."/>
            <person name="Quesneville H."/>
            <person name="Raymond J."/>
            <person name="Uhlig C."/>
            <person name="Valentin K.U."/>
            <person name="Worden A.Z."/>
            <person name="Armbrust E.V."/>
            <person name="Bowler C."/>
            <person name="Green B."/>
            <person name="Moulton V."/>
            <person name="Van Oosterhout C."/>
            <person name="Grigoriev I."/>
        </authorList>
    </citation>
    <scope>NUCLEOTIDE SEQUENCE [LARGE SCALE GENOMIC DNA]</scope>
    <source>
        <strain evidence="9 10">CCMP1102</strain>
    </source>
</reference>
<gene>
    <name evidence="9" type="ORF">FRACYDRAFT_227748</name>
</gene>
<dbReference type="InterPro" id="IPR002891">
    <property type="entry name" value="APS"/>
</dbReference>
<dbReference type="Proteomes" id="UP000095751">
    <property type="component" value="Unassembled WGS sequence"/>
</dbReference>
<comment type="similarity">
    <text evidence="6">Belongs to the APS kinase family.</text>
</comment>
<evidence type="ECO:0000256" key="6">
    <source>
        <dbReference type="RuleBase" id="RU004347"/>
    </source>
</evidence>
<evidence type="ECO:0000256" key="3">
    <source>
        <dbReference type="ARBA" id="ARBA00022741"/>
    </source>
</evidence>
<dbReference type="NCBIfam" id="NF003013">
    <property type="entry name" value="PRK03846.1"/>
    <property type="match status" value="1"/>
</dbReference>
<dbReference type="InterPro" id="IPR027417">
    <property type="entry name" value="P-loop_NTPase"/>
</dbReference>
<proteinExistence type="inferred from homology"/>
<organism evidence="9 10">
    <name type="scientific">Fragilariopsis cylindrus CCMP1102</name>
    <dbReference type="NCBI Taxonomy" id="635003"/>
    <lineage>
        <taxon>Eukaryota</taxon>
        <taxon>Sar</taxon>
        <taxon>Stramenopiles</taxon>
        <taxon>Ochrophyta</taxon>
        <taxon>Bacillariophyta</taxon>
        <taxon>Bacillariophyceae</taxon>
        <taxon>Bacillariophycidae</taxon>
        <taxon>Bacillariales</taxon>
        <taxon>Bacillariaceae</taxon>
        <taxon>Fragilariopsis</taxon>
    </lineage>
</organism>
<evidence type="ECO:0000256" key="1">
    <source>
        <dbReference type="ARBA" id="ARBA00012121"/>
    </source>
</evidence>
<dbReference type="PANTHER" id="PTHR11055:SF1">
    <property type="entry name" value="PAPS SYNTHETASE, ISOFORM D"/>
    <property type="match status" value="1"/>
</dbReference>
<dbReference type="OrthoDB" id="506431at2759"/>
<feature type="domain" description="APS kinase" evidence="8">
    <location>
        <begin position="30"/>
        <end position="129"/>
    </location>
</feature>
<keyword evidence="4 6" id="KW-0418">Kinase</keyword>
<comment type="catalytic activity">
    <reaction evidence="6">
        <text>adenosine 5'-phosphosulfate + ATP = 3'-phosphoadenylyl sulfate + ADP + H(+)</text>
        <dbReference type="Rhea" id="RHEA:24152"/>
        <dbReference type="ChEBI" id="CHEBI:15378"/>
        <dbReference type="ChEBI" id="CHEBI:30616"/>
        <dbReference type="ChEBI" id="CHEBI:58243"/>
        <dbReference type="ChEBI" id="CHEBI:58339"/>
        <dbReference type="ChEBI" id="CHEBI:456216"/>
        <dbReference type="EC" id="2.7.1.25"/>
    </reaction>
</comment>
<keyword evidence="2 6" id="KW-0808">Transferase</keyword>
<keyword evidence="10" id="KW-1185">Reference proteome</keyword>
<sequence length="229" mass="25442">MSTTTPTTNNIKWHNTTVSQDDRWKIGGHRGAVIWLTGLSGSGKSSVANAVESILSHKYKIRTYLLDGDNIRHGLCQDLGFSENDRTENVRRVGQVSKLMADSGVVTLAALVSPYRSDRDNVRKSVEGEHKHENNDVTSSGDNNNNNNNNNNSIPFIEIYVNASLQTCEGRDPKGLYKLAREGKIKNFTGIDDPYEEPTSPELILDSNTKSIEELAEETCSYILDKIKL</sequence>
<dbReference type="GO" id="GO:0070814">
    <property type="term" value="P:hydrogen sulfide biosynthetic process"/>
    <property type="evidence" value="ECO:0007669"/>
    <property type="project" value="UniProtKB-UniPathway"/>
</dbReference>
<dbReference type="GO" id="GO:0000103">
    <property type="term" value="P:sulfate assimilation"/>
    <property type="evidence" value="ECO:0007669"/>
    <property type="project" value="InterPro"/>
</dbReference>
<evidence type="ECO:0000256" key="4">
    <source>
        <dbReference type="ARBA" id="ARBA00022777"/>
    </source>
</evidence>
<evidence type="ECO:0000313" key="10">
    <source>
        <dbReference type="Proteomes" id="UP000095751"/>
    </source>
</evidence>
<evidence type="ECO:0000259" key="8">
    <source>
        <dbReference type="Pfam" id="PF01583"/>
    </source>
</evidence>
<keyword evidence="5 6" id="KW-0067">ATP-binding</keyword>
<dbReference type="EMBL" id="KV784365">
    <property type="protein sequence ID" value="OEU12388.1"/>
    <property type="molecule type" value="Genomic_DNA"/>
</dbReference>
<evidence type="ECO:0000313" key="9">
    <source>
        <dbReference type="EMBL" id="OEU12388.1"/>
    </source>
</evidence>
<feature type="compositionally biased region" description="Basic and acidic residues" evidence="7">
    <location>
        <begin position="119"/>
        <end position="135"/>
    </location>
</feature>
<feature type="region of interest" description="Disordered" evidence="7">
    <location>
        <begin position="119"/>
        <end position="150"/>
    </location>
</feature>
<dbReference type="InParanoid" id="A0A1E7F2F9"/>
<dbReference type="HAMAP" id="MF_00065">
    <property type="entry name" value="Adenylyl_sulf_kinase"/>
    <property type="match status" value="1"/>
</dbReference>
<evidence type="ECO:0000256" key="2">
    <source>
        <dbReference type="ARBA" id="ARBA00022679"/>
    </source>
</evidence>
<evidence type="ECO:0000256" key="5">
    <source>
        <dbReference type="ARBA" id="ARBA00022840"/>
    </source>
</evidence>
<dbReference type="EC" id="2.7.1.25" evidence="1 6"/>
<comment type="pathway">
    <text evidence="6">Sulfur metabolism; hydrogen sulfide biosynthesis; sulfite from sulfate: step 2/3.</text>
</comment>
<dbReference type="GO" id="GO:0004020">
    <property type="term" value="F:adenylylsulfate kinase activity"/>
    <property type="evidence" value="ECO:0007669"/>
    <property type="project" value="UniProtKB-EC"/>
</dbReference>
<dbReference type="GO" id="GO:0005524">
    <property type="term" value="F:ATP binding"/>
    <property type="evidence" value="ECO:0007669"/>
    <property type="project" value="UniProtKB-KW"/>
</dbReference>
<dbReference type="CDD" id="cd02027">
    <property type="entry name" value="APSK"/>
    <property type="match status" value="1"/>
</dbReference>
<dbReference type="Gene3D" id="3.40.50.300">
    <property type="entry name" value="P-loop containing nucleotide triphosphate hydrolases"/>
    <property type="match status" value="1"/>
</dbReference>
<dbReference type="NCBIfam" id="TIGR00455">
    <property type="entry name" value="apsK"/>
    <property type="match status" value="1"/>
</dbReference>
<dbReference type="AlphaFoldDB" id="A0A1E7F2F9"/>
<protein>
    <recommendedName>
        <fullName evidence="1 6">Adenylyl-sulfate kinase</fullName>
        <ecNumber evidence="1 6">2.7.1.25</ecNumber>
    </recommendedName>
</protein>
<comment type="function">
    <text evidence="6">Catalyzes the synthesis of activated sulfate.</text>
</comment>
<feature type="domain" description="APS kinase" evidence="8">
    <location>
        <begin position="150"/>
        <end position="206"/>
    </location>
</feature>
<name>A0A1E7F2F9_9STRA</name>
<dbReference type="UniPathway" id="UPA00140">
    <property type="reaction ID" value="UER00205"/>
</dbReference>
<dbReference type="InterPro" id="IPR059117">
    <property type="entry name" value="APS_kinase_dom"/>
</dbReference>
<keyword evidence="3 6" id="KW-0547">Nucleotide-binding</keyword>
<dbReference type="PANTHER" id="PTHR11055">
    <property type="entry name" value="BIFUNCTIONAL 3'-PHOSPHOADENOSINE 5'-PHOSPHOSULFATE SYNTHASE"/>
    <property type="match status" value="1"/>
</dbReference>
<dbReference type="Pfam" id="PF01583">
    <property type="entry name" value="APS_kinase"/>
    <property type="match status" value="2"/>
</dbReference>
<accession>A0A1E7F2F9</accession>
<dbReference type="SUPFAM" id="SSF52540">
    <property type="entry name" value="P-loop containing nucleoside triphosphate hydrolases"/>
    <property type="match status" value="1"/>
</dbReference>
<dbReference type="KEGG" id="fcy:FRACYDRAFT_227748"/>
<evidence type="ECO:0000256" key="7">
    <source>
        <dbReference type="SAM" id="MobiDB-lite"/>
    </source>
</evidence>